<dbReference type="CDD" id="cd01080">
    <property type="entry name" value="NAD_bind_m-THF_DH_Cyclohyd"/>
    <property type="match status" value="1"/>
</dbReference>
<comment type="pathway">
    <text evidence="1 11">One-carbon metabolism; tetrahydrofolate interconversion.</text>
</comment>
<sequence>MTTILDGKKTADALMTALTETVAEMKARGVTPGLAVILVGEDPASAIYVRNKHRRADKIGIRSFTIAMPATVSEADLLAKIAELNDDPDVDGILVQLPLPAQISEAAVLNAIAPEKDVDGFHPVNVGRLWTNEPGVVASTPFGIMQLLKAYQIPVAGKHAVIVGRSNIVGRPLAALLLNASATVTMTHSQTADLAAHTRQADLLFVATGRPEMITGDMVQDGAVVVDVGMDRDAAGKLVGDVNFAEVAPHASAITPVPGGVGPMTIAALMMQTVELAKRRLNGSAK</sequence>
<dbReference type="InterPro" id="IPR036291">
    <property type="entry name" value="NAD(P)-bd_dom_sf"/>
</dbReference>
<dbReference type="NCBIfam" id="NF008058">
    <property type="entry name" value="PRK10792.1"/>
    <property type="match status" value="1"/>
</dbReference>
<dbReference type="Pfam" id="PF02882">
    <property type="entry name" value="THF_DHG_CYH_C"/>
    <property type="match status" value="1"/>
</dbReference>
<evidence type="ECO:0000256" key="11">
    <source>
        <dbReference type="HAMAP-Rule" id="MF_01576"/>
    </source>
</evidence>
<name>A0ABW4CJW9_9LACO</name>
<dbReference type="InterPro" id="IPR046346">
    <property type="entry name" value="Aminoacid_DH-like_N_sf"/>
</dbReference>
<evidence type="ECO:0000313" key="15">
    <source>
        <dbReference type="Proteomes" id="UP001597196"/>
    </source>
</evidence>
<dbReference type="GO" id="GO:0004477">
    <property type="term" value="F:methenyltetrahydrofolate cyclohydrolase activity"/>
    <property type="evidence" value="ECO:0007669"/>
    <property type="project" value="UniProtKB-EC"/>
</dbReference>
<comment type="function">
    <text evidence="11">Catalyzes the oxidation of 5,10-methylenetetrahydrofolate to 5,10-methenyltetrahydrofolate and then the hydrolysis of 5,10-methenyltetrahydrofolate to 10-formyltetrahydrofolate.</text>
</comment>
<keyword evidence="10 11" id="KW-0511">Multifunctional enzyme</keyword>
<protein>
    <recommendedName>
        <fullName evidence="11">Bifunctional protein FolD</fullName>
    </recommendedName>
    <domain>
        <recommendedName>
            <fullName evidence="11">Methylenetetrahydrofolate dehydrogenase</fullName>
            <ecNumber evidence="11">1.5.1.5</ecNumber>
        </recommendedName>
    </domain>
    <domain>
        <recommendedName>
            <fullName evidence="11">Methenyltetrahydrofolate cyclohydrolase</fullName>
            <ecNumber evidence="11">3.5.4.9</ecNumber>
        </recommendedName>
    </domain>
</protein>
<keyword evidence="5 11" id="KW-0378">Hydrolase</keyword>
<evidence type="ECO:0000259" key="12">
    <source>
        <dbReference type="Pfam" id="PF00763"/>
    </source>
</evidence>
<comment type="subunit">
    <text evidence="11">Homodimer.</text>
</comment>
<dbReference type="PROSITE" id="PS00767">
    <property type="entry name" value="THF_DHG_CYH_2"/>
    <property type="match status" value="1"/>
</dbReference>
<evidence type="ECO:0000256" key="10">
    <source>
        <dbReference type="ARBA" id="ARBA00023268"/>
    </source>
</evidence>
<dbReference type="EC" id="3.5.4.9" evidence="11"/>
<dbReference type="PRINTS" id="PR00085">
    <property type="entry name" value="THFDHDRGNASE"/>
</dbReference>
<keyword evidence="4 11" id="KW-0658">Purine biosynthesis</keyword>
<evidence type="ECO:0000256" key="6">
    <source>
        <dbReference type="ARBA" id="ARBA00022857"/>
    </source>
</evidence>
<evidence type="ECO:0000256" key="1">
    <source>
        <dbReference type="ARBA" id="ARBA00004777"/>
    </source>
</evidence>
<dbReference type="PANTHER" id="PTHR48099:SF5">
    <property type="entry name" value="C-1-TETRAHYDROFOLATE SYNTHASE, CYTOPLASMIC"/>
    <property type="match status" value="1"/>
</dbReference>
<dbReference type="PANTHER" id="PTHR48099">
    <property type="entry name" value="C-1-TETRAHYDROFOLATE SYNTHASE, CYTOPLASMIC-RELATED"/>
    <property type="match status" value="1"/>
</dbReference>
<keyword evidence="9 11" id="KW-0486">Methionine biosynthesis</keyword>
<dbReference type="EC" id="1.5.1.5" evidence="11"/>
<comment type="catalytic activity">
    <reaction evidence="11">
        <text>(6R)-5,10-methenyltetrahydrofolate + H2O = (6R)-10-formyltetrahydrofolate + H(+)</text>
        <dbReference type="Rhea" id="RHEA:23700"/>
        <dbReference type="ChEBI" id="CHEBI:15377"/>
        <dbReference type="ChEBI" id="CHEBI:15378"/>
        <dbReference type="ChEBI" id="CHEBI:57455"/>
        <dbReference type="ChEBI" id="CHEBI:195366"/>
        <dbReference type="EC" id="3.5.4.9"/>
    </reaction>
</comment>
<evidence type="ECO:0000256" key="2">
    <source>
        <dbReference type="ARBA" id="ARBA00022563"/>
    </source>
</evidence>
<dbReference type="SUPFAM" id="SSF51735">
    <property type="entry name" value="NAD(P)-binding Rossmann-fold domains"/>
    <property type="match status" value="1"/>
</dbReference>
<dbReference type="Proteomes" id="UP001597196">
    <property type="component" value="Unassembled WGS sequence"/>
</dbReference>
<evidence type="ECO:0000256" key="8">
    <source>
        <dbReference type="ARBA" id="ARBA00023102"/>
    </source>
</evidence>
<feature type="binding site" evidence="11">
    <location>
        <begin position="164"/>
        <end position="166"/>
    </location>
    <ligand>
        <name>NADP(+)</name>
        <dbReference type="ChEBI" id="CHEBI:58349"/>
    </ligand>
</feature>
<keyword evidence="15" id="KW-1185">Reference proteome</keyword>
<dbReference type="InterPro" id="IPR020631">
    <property type="entry name" value="THF_DH/CycHdrlase_NAD-bd_dom"/>
</dbReference>
<feature type="domain" description="Tetrahydrofolate dehydrogenase/cyclohydrolase catalytic" evidence="12">
    <location>
        <begin position="5"/>
        <end position="119"/>
    </location>
</feature>
<organism evidence="14 15">
    <name type="scientific">Lacticaseibacillus mingshuiensis</name>
    <dbReference type="NCBI Taxonomy" id="2799574"/>
    <lineage>
        <taxon>Bacteria</taxon>
        <taxon>Bacillati</taxon>
        <taxon>Bacillota</taxon>
        <taxon>Bacilli</taxon>
        <taxon>Lactobacillales</taxon>
        <taxon>Lactobacillaceae</taxon>
        <taxon>Lacticaseibacillus</taxon>
    </lineage>
</organism>
<evidence type="ECO:0000313" key="14">
    <source>
        <dbReference type="EMBL" id="MFD1429920.1"/>
    </source>
</evidence>
<dbReference type="InterPro" id="IPR000672">
    <property type="entry name" value="THF_DH/CycHdrlase"/>
</dbReference>
<accession>A0ABW4CJW9</accession>
<keyword evidence="6 11" id="KW-0521">NADP</keyword>
<dbReference type="RefSeq" id="WP_203628136.1">
    <property type="nucleotide sequence ID" value="NZ_BOLQ01000019.1"/>
</dbReference>
<dbReference type="InterPro" id="IPR020630">
    <property type="entry name" value="THF_DH/CycHdrlase_cat_dom"/>
</dbReference>
<dbReference type="SUPFAM" id="SSF53223">
    <property type="entry name" value="Aminoacid dehydrogenase-like, N-terminal domain"/>
    <property type="match status" value="1"/>
</dbReference>
<comment type="caution">
    <text evidence="11">Lacks conserved residue(s) required for the propagation of feature annotation.</text>
</comment>
<dbReference type="Gene3D" id="3.40.50.720">
    <property type="entry name" value="NAD(P)-binding Rossmann-like Domain"/>
    <property type="match status" value="1"/>
</dbReference>
<reference evidence="15" key="1">
    <citation type="journal article" date="2019" name="Int. J. Syst. Evol. Microbiol.">
        <title>The Global Catalogue of Microorganisms (GCM) 10K type strain sequencing project: providing services to taxonomists for standard genome sequencing and annotation.</title>
        <authorList>
            <consortium name="The Broad Institute Genomics Platform"/>
            <consortium name="The Broad Institute Genome Sequencing Center for Infectious Disease"/>
            <person name="Wu L."/>
            <person name="Ma J."/>
        </authorList>
    </citation>
    <scope>NUCLEOTIDE SEQUENCE [LARGE SCALE GENOMIC DNA]</scope>
    <source>
        <strain evidence="15">CCM 8980</strain>
    </source>
</reference>
<evidence type="ECO:0000256" key="9">
    <source>
        <dbReference type="ARBA" id="ARBA00023167"/>
    </source>
</evidence>
<evidence type="ECO:0000256" key="3">
    <source>
        <dbReference type="ARBA" id="ARBA00022605"/>
    </source>
</evidence>
<keyword evidence="7 11" id="KW-0560">Oxidoreductase</keyword>
<dbReference type="HAMAP" id="MF_01576">
    <property type="entry name" value="THF_DHG_CYH"/>
    <property type="match status" value="1"/>
</dbReference>
<comment type="similarity">
    <text evidence="11">Belongs to the tetrahydrofolate dehydrogenase/cyclohydrolase family.</text>
</comment>
<comment type="catalytic activity">
    <reaction evidence="11">
        <text>(6R)-5,10-methylene-5,6,7,8-tetrahydrofolate + NADP(+) = (6R)-5,10-methenyltetrahydrofolate + NADPH</text>
        <dbReference type="Rhea" id="RHEA:22812"/>
        <dbReference type="ChEBI" id="CHEBI:15636"/>
        <dbReference type="ChEBI" id="CHEBI:57455"/>
        <dbReference type="ChEBI" id="CHEBI:57783"/>
        <dbReference type="ChEBI" id="CHEBI:58349"/>
        <dbReference type="EC" id="1.5.1.5"/>
    </reaction>
</comment>
<keyword evidence="3 11" id="KW-0028">Amino-acid biosynthesis</keyword>
<dbReference type="PROSITE" id="PS00766">
    <property type="entry name" value="THF_DHG_CYH_1"/>
    <property type="match status" value="1"/>
</dbReference>
<dbReference type="Gene3D" id="3.40.50.10860">
    <property type="entry name" value="Leucine Dehydrogenase, chain A, domain 1"/>
    <property type="match status" value="1"/>
</dbReference>
<evidence type="ECO:0000259" key="13">
    <source>
        <dbReference type="Pfam" id="PF02882"/>
    </source>
</evidence>
<dbReference type="EMBL" id="JBHTOC010000008">
    <property type="protein sequence ID" value="MFD1429920.1"/>
    <property type="molecule type" value="Genomic_DNA"/>
</dbReference>
<dbReference type="InterPro" id="IPR020867">
    <property type="entry name" value="THF_DH/CycHdrlase_CS"/>
</dbReference>
<keyword evidence="2 11" id="KW-0554">One-carbon metabolism</keyword>
<dbReference type="GO" id="GO:0004488">
    <property type="term" value="F:methylenetetrahydrofolate dehydrogenase (NADP+) activity"/>
    <property type="evidence" value="ECO:0007669"/>
    <property type="project" value="UniProtKB-EC"/>
</dbReference>
<dbReference type="Pfam" id="PF00763">
    <property type="entry name" value="THF_DHG_CYH"/>
    <property type="match status" value="1"/>
</dbReference>
<gene>
    <name evidence="11 14" type="primary">folD</name>
    <name evidence="14" type="ORF">ACFQ4P_06630</name>
</gene>
<evidence type="ECO:0000256" key="5">
    <source>
        <dbReference type="ARBA" id="ARBA00022801"/>
    </source>
</evidence>
<keyword evidence="8 11" id="KW-0368">Histidine biosynthesis</keyword>
<evidence type="ECO:0000256" key="7">
    <source>
        <dbReference type="ARBA" id="ARBA00023002"/>
    </source>
</evidence>
<feature type="domain" description="Tetrahydrofolate dehydrogenase/cyclohydrolase NAD(P)-binding" evidence="13">
    <location>
        <begin position="139"/>
        <end position="280"/>
    </location>
</feature>
<dbReference type="NCBIfam" id="NF010783">
    <property type="entry name" value="PRK14186.1"/>
    <property type="match status" value="1"/>
</dbReference>
<evidence type="ECO:0000256" key="4">
    <source>
        <dbReference type="ARBA" id="ARBA00022755"/>
    </source>
</evidence>
<proteinExistence type="inferred from homology"/>
<comment type="caution">
    <text evidence="14">The sequence shown here is derived from an EMBL/GenBank/DDBJ whole genome shotgun (WGS) entry which is preliminary data.</text>
</comment>